<dbReference type="GO" id="GO:0003700">
    <property type="term" value="F:DNA-binding transcription factor activity"/>
    <property type="evidence" value="ECO:0007669"/>
    <property type="project" value="TreeGrafter"/>
</dbReference>
<dbReference type="AlphaFoldDB" id="A0A8J7MRR3"/>
<dbReference type="PANTHER" id="PTHR30136:SF24">
    <property type="entry name" value="HTH-TYPE TRANSCRIPTIONAL REPRESSOR ALLR"/>
    <property type="match status" value="1"/>
</dbReference>
<dbReference type="PROSITE" id="PS51078">
    <property type="entry name" value="ICLR_ED"/>
    <property type="match status" value="1"/>
</dbReference>
<evidence type="ECO:0000313" key="7">
    <source>
        <dbReference type="Proteomes" id="UP000619033"/>
    </source>
</evidence>
<reference evidence="6" key="1">
    <citation type="submission" date="2021-01" db="EMBL/GenBank/DDBJ databases">
        <title>Genome seq and assembly of Tabrizicola sp. KVB23.</title>
        <authorList>
            <person name="Chhetri G."/>
        </authorList>
    </citation>
    <scope>NUCLEOTIDE SEQUENCE</scope>
    <source>
        <strain evidence="6">KVB23</strain>
    </source>
</reference>
<dbReference type="SUPFAM" id="SSF55781">
    <property type="entry name" value="GAF domain-like"/>
    <property type="match status" value="1"/>
</dbReference>
<evidence type="ECO:0000256" key="3">
    <source>
        <dbReference type="ARBA" id="ARBA00023163"/>
    </source>
</evidence>
<evidence type="ECO:0000259" key="5">
    <source>
        <dbReference type="PROSITE" id="PS51078"/>
    </source>
</evidence>
<dbReference type="PANTHER" id="PTHR30136">
    <property type="entry name" value="HELIX-TURN-HELIX TRANSCRIPTIONAL REGULATOR, ICLR FAMILY"/>
    <property type="match status" value="1"/>
</dbReference>
<dbReference type="Pfam" id="PF01614">
    <property type="entry name" value="IclR_C"/>
    <property type="match status" value="1"/>
</dbReference>
<keyword evidence="7" id="KW-1185">Reference proteome</keyword>
<feature type="domain" description="IclR-ED" evidence="5">
    <location>
        <begin position="67"/>
        <end position="250"/>
    </location>
</feature>
<dbReference type="RefSeq" id="WP_202662703.1">
    <property type="nucleotide sequence ID" value="NZ_JAESVP010000015.1"/>
</dbReference>
<dbReference type="Pfam" id="PF09339">
    <property type="entry name" value="HTH_IclR"/>
    <property type="match status" value="1"/>
</dbReference>
<dbReference type="Gene3D" id="3.30.450.40">
    <property type="match status" value="1"/>
</dbReference>
<name>A0A8J7MRR3_9RHOB</name>
<comment type="caution">
    <text evidence="6">The sequence shown here is derived from an EMBL/GenBank/DDBJ whole genome shotgun (WGS) entry which is preliminary data.</text>
</comment>
<dbReference type="InterPro" id="IPR036390">
    <property type="entry name" value="WH_DNA-bd_sf"/>
</dbReference>
<dbReference type="InterPro" id="IPR005471">
    <property type="entry name" value="Tscrpt_reg_IclR_N"/>
</dbReference>
<proteinExistence type="predicted"/>
<dbReference type="Proteomes" id="UP000619033">
    <property type="component" value="Unassembled WGS sequence"/>
</dbReference>
<dbReference type="GO" id="GO:0045892">
    <property type="term" value="P:negative regulation of DNA-templated transcription"/>
    <property type="evidence" value="ECO:0007669"/>
    <property type="project" value="TreeGrafter"/>
</dbReference>
<dbReference type="EMBL" id="JAESVP010000015">
    <property type="protein sequence ID" value="MBL4930135.1"/>
    <property type="molecule type" value="Genomic_DNA"/>
</dbReference>
<evidence type="ECO:0000313" key="6">
    <source>
        <dbReference type="EMBL" id="MBL4930135.1"/>
    </source>
</evidence>
<dbReference type="InterPro" id="IPR029016">
    <property type="entry name" value="GAF-like_dom_sf"/>
</dbReference>
<feature type="domain" description="HTH iclR-type" evidence="4">
    <location>
        <begin position="5"/>
        <end position="66"/>
    </location>
</feature>
<dbReference type="PROSITE" id="PS51077">
    <property type="entry name" value="HTH_ICLR"/>
    <property type="match status" value="1"/>
</dbReference>
<dbReference type="GO" id="GO:0003677">
    <property type="term" value="F:DNA binding"/>
    <property type="evidence" value="ECO:0007669"/>
    <property type="project" value="UniProtKB-KW"/>
</dbReference>
<dbReference type="SUPFAM" id="SSF46785">
    <property type="entry name" value="Winged helix' DNA-binding domain"/>
    <property type="match status" value="1"/>
</dbReference>
<gene>
    <name evidence="6" type="ORF">JI744_18705</name>
</gene>
<keyword evidence="1" id="KW-0805">Transcription regulation</keyword>
<dbReference type="Gene3D" id="1.10.10.10">
    <property type="entry name" value="Winged helix-like DNA-binding domain superfamily/Winged helix DNA-binding domain"/>
    <property type="match status" value="1"/>
</dbReference>
<dbReference type="InterPro" id="IPR014757">
    <property type="entry name" value="Tscrpt_reg_IclR_C"/>
</dbReference>
<evidence type="ECO:0000259" key="4">
    <source>
        <dbReference type="PROSITE" id="PS51077"/>
    </source>
</evidence>
<keyword evidence="2" id="KW-0238">DNA-binding</keyword>
<protein>
    <submittedName>
        <fullName evidence="6">IclR family transcriptional regulator</fullName>
    </submittedName>
</protein>
<sequence>MAEEDGTIGKAVAVLDLVATADRPMRLAELGARCDFPKATLHRLLQALTRQGMLMQDAAGAYSAGLRLVRLAHNAWNTSDLAHVARPHLDQLSAETGATIHLAQLDQGQVLYLDKRNAAHPVGMFSAAGKVGPAYCTGVGKAILAFLPPAALEQALARQSFHRFTPATLTTPEDLRADLAEIRARGHAYDREEHERGIICIAAPILATPTHPIAALSVTAPTRDATLSALKLHLPLLKHSAAAIAAEAALWRFPVQGG</sequence>
<organism evidence="6 7">
    <name type="scientific">Fuscibacter oryzae</name>
    <dbReference type="NCBI Taxonomy" id="2803939"/>
    <lineage>
        <taxon>Bacteria</taxon>
        <taxon>Pseudomonadati</taxon>
        <taxon>Pseudomonadota</taxon>
        <taxon>Alphaproteobacteria</taxon>
        <taxon>Rhodobacterales</taxon>
        <taxon>Paracoccaceae</taxon>
        <taxon>Fuscibacter</taxon>
    </lineage>
</organism>
<keyword evidence="3" id="KW-0804">Transcription</keyword>
<evidence type="ECO:0000256" key="1">
    <source>
        <dbReference type="ARBA" id="ARBA00023015"/>
    </source>
</evidence>
<dbReference type="SMART" id="SM00346">
    <property type="entry name" value="HTH_ICLR"/>
    <property type="match status" value="1"/>
</dbReference>
<evidence type="ECO:0000256" key="2">
    <source>
        <dbReference type="ARBA" id="ARBA00023125"/>
    </source>
</evidence>
<accession>A0A8J7MRR3</accession>
<dbReference type="InterPro" id="IPR036388">
    <property type="entry name" value="WH-like_DNA-bd_sf"/>
</dbReference>
<dbReference type="InterPro" id="IPR050707">
    <property type="entry name" value="HTH_MetabolicPath_Reg"/>
</dbReference>